<dbReference type="InterPro" id="IPR023250">
    <property type="entry name" value="Cyclin-dep_Kinase_2_interact"/>
</dbReference>
<reference evidence="1" key="1">
    <citation type="journal article" date="2019" name="bioRxiv">
        <title>The Genome of the Zebra Mussel, Dreissena polymorpha: A Resource for Invasive Species Research.</title>
        <authorList>
            <person name="McCartney M.A."/>
            <person name="Auch B."/>
            <person name="Kono T."/>
            <person name="Mallez S."/>
            <person name="Zhang Y."/>
            <person name="Obille A."/>
            <person name="Becker A."/>
            <person name="Abrahante J.E."/>
            <person name="Garbe J."/>
            <person name="Badalamenti J.P."/>
            <person name="Herman A."/>
            <person name="Mangelson H."/>
            <person name="Liachko I."/>
            <person name="Sullivan S."/>
            <person name="Sone E.D."/>
            <person name="Koren S."/>
            <person name="Silverstein K.A.T."/>
            <person name="Beckman K.B."/>
            <person name="Gohl D.M."/>
        </authorList>
    </citation>
    <scope>NUCLEOTIDE SEQUENCE</scope>
    <source>
        <strain evidence="1">Duluth1</strain>
        <tissue evidence="1">Whole animal</tissue>
    </source>
</reference>
<reference evidence="1" key="2">
    <citation type="submission" date="2020-11" db="EMBL/GenBank/DDBJ databases">
        <authorList>
            <person name="McCartney M.A."/>
            <person name="Auch B."/>
            <person name="Kono T."/>
            <person name="Mallez S."/>
            <person name="Becker A."/>
            <person name="Gohl D.M."/>
            <person name="Silverstein K.A.T."/>
            <person name="Koren S."/>
            <person name="Bechman K.B."/>
            <person name="Herman A."/>
            <person name="Abrahante J.E."/>
            <person name="Garbe J."/>
        </authorList>
    </citation>
    <scope>NUCLEOTIDE SEQUENCE</scope>
    <source>
        <strain evidence="1">Duluth1</strain>
        <tissue evidence="1">Whole animal</tissue>
    </source>
</reference>
<name>A0A9D4R290_DREPO</name>
<dbReference type="AlphaFoldDB" id="A0A9D4R290"/>
<dbReference type="PRINTS" id="PR02040">
    <property type="entry name" value="CDK2IP"/>
</dbReference>
<gene>
    <name evidence="1" type="ORF">DPMN_093792</name>
</gene>
<dbReference type="EMBL" id="JAIWYP010000003">
    <property type="protein sequence ID" value="KAH3851312.1"/>
    <property type="molecule type" value="Genomic_DNA"/>
</dbReference>
<proteinExistence type="predicted"/>
<organism evidence="1 2">
    <name type="scientific">Dreissena polymorpha</name>
    <name type="common">Zebra mussel</name>
    <name type="synonym">Mytilus polymorpha</name>
    <dbReference type="NCBI Taxonomy" id="45954"/>
    <lineage>
        <taxon>Eukaryota</taxon>
        <taxon>Metazoa</taxon>
        <taxon>Spiralia</taxon>
        <taxon>Lophotrochozoa</taxon>
        <taxon>Mollusca</taxon>
        <taxon>Bivalvia</taxon>
        <taxon>Autobranchia</taxon>
        <taxon>Heteroconchia</taxon>
        <taxon>Euheterodonta</taxon>
        <taxon>Imparidentia</taxon>
        <taxon>Neoheterodontei</taxon>
        <taxon>Myida</taxon>
        <taxon>Dreissenoidea</taxon>
        <taxon>Dreissenidae</taxon>
        <taxon>Dreissena</taxon>
    </lineage>
</organism>
<keyword evidence="2" id="KW-1185">Reference proteome</keyword>
<sequence length="56" mass="6055">MAGSPSQNLSGTLTGSARKLKDGAADLHNYILKWRVLNTEGADIVNEIANIKLEKM</sequence>
<evidence type="ECO:0000313" key="2">
    <source>
        <dbReference type="Proteomes" id="UP000828390"/>
    </source>
</evidence>
<dbReference type="Proteomes" id="UP000828390">
    <property type="component" value="Unassembled WGS sequence"/>
</dbReference>
<comment type="caution">
    <text evidence="1">The sequence shown here is derived from an EMBL/GenBank/DDBJ whole genome shotgun (WGS) entry which is preliminary data.</text>
</comment>
<accession>A0A9D4R290</accession>
<evidence type="ECO:0000313" key="1">
    <source>
        <dbReference type="EMBL" id="KAH3851312.1"/>
    </source>
</evidence>
<protein>
    <submittedName>
        <fullName evidence="1">Uncharacterized protein</fullName>
    </submittedName>
</protein>